<dbReference type="EMBL" id="MK552108">
    <property type="protein sequence ID" value="QGW58800.1"/>
    <property type="molecule type" value="Genomic_DNA"/>
</dbReference>
<keyword evidence="2" id="KW-0614">Plasmid</keyword>
<dbReference type="AlphaFoldDB" id="A0A7S5L2Y6"/>
<evidence type="ECO:0000313" key="1">
    <source>
        <dbReference type="EMBL" id="QGW58700.1"/>
    </source>
</evidence>
<accession>A0A7S5L2Y6</accession>
<name>A0A7S5L2Y6_KLEPN</name>
<evidence type="ECO:0000313" key="2">
    <source>
        <dbReference type="EMBL" id="QGW58800.1"/>
    </source>
</evidence>
<geneLocation type="plasmid" evidence="2">
    <name>pKpnB199</name>
</geneLocation>
<organism evidence="2">
    <name type="scientific">Klebsiella pneumoniae</name>
    <dbReference type="NCBI Taxonomy" id="573"/>
    <lineage>
        <taxon>Bacteria</taxon>
        <taxon>Pseudomonadati</taxon>
        <taxon>Pseudomonadota</taxon>
        <taxon>Gammaproteobacteria</taxon>
        <taxon>Enterobacterales</taxon>
        <taxon>Enterobacteriaceae</taxon>
        <taxon>Klebsiella/Raoultella group</taxon>
        <taxon>Klebsiella</taxon>
        <taxon>Klebsiella pneumoniae complex</taxon>
    </lineage>
</organism>
<gene>
    <name evidence="1" type="ORF">pKpnB199_00221</name>
    <name evidence="2" type="ORF">pKpnB199_00334</name>
</gene>
<sequence length="80" mass="8964">MFSRVATSPQKHPHSFFRFSSHESCPQPKLMYAYISIKYPVQQKSGNRSDLVHVAVSFGLSLLRYGIQVTPPPSFPAGLL</sequence>
<proteinExistence type="predicted"/>
<reference evidence="2" key="1">
    <citation type="submission" date="2019-02" db="EMBL/GenBank/DDBJ databases">
        <title>Klebsiella pneumoniae strain B199 multidrug resistance plasmid pKpnB199.</title>
        <authorList>
            <person name="Navon-Venezia S."/>
            <person name="Kondratyeva K."/>
            <person name="Gancz A."/>
        </authorList>
    </citation>
    <scope>NUCLEOTIDE SEQUENCE</scope>
    <source>
        <strain evidence="2">B199</strain>
        <plasmid evidence="2">pKpnB199</plasmid>
    </source>
</reference>
<protein>
    <submittedName>
        <fullName evidence="2">Uncharacterized protein</fullName>
    </submittedName>
</protein>
<dbReference type="EMBL" id="MK552108">
    <property type="protein sequence ID" value="QGW58700.1"/>
    <property type="molecule type" value="Genomic_DNA"/>
</dbReference>